<reference evidence="1" key="1">
    <citation type="submission" date="2020-06" db="EMBL/GenBank/DDBJ databases">
        <authorList>
            <person name="Li T."/>
            <person name="Hu X."/>
            <person name="Zhang T."/>
            <person name="Song X."/>
            <person name="Zhang H."/>
            <person name="Dai N."/>
            <person name="Sheng W."/>
            <person name="Hou X."/>
            <person name="Wei L."/>
        </authorList>
    </citation>
    <scope>NUCLEOTIDE SEQUENCE</scope>
    <source>
        <strain evidence="1">3651</strain>
        <tissue evidence="1">Leaf</tissue>
    </source>
</reference>
<gene>
    <name evidence="1" type="ORF">Salat_2510300</name>
</gene>
<organism evidence="1 2">
    <name type="scientific">Sesamum alatum</name>
    <dbReference type="NCBI Taxonomy" id="300844"/>
    <lineage>
        <taxon>Eukaryota</taxon>
        <taxon>Viridiplantae</taxon>
        <taxon>Streptophyta</taxon>
        <taxon>Embryophyta</taxon>
        <taxon>Tracheophyta</taxon>
        <taxon>Spermatophyta</taxon>
        <taxon>Magnoliopsida</taxon>
        <taxon>eudicotyledons</taxon>
        <taxon>Gunneridae</taxon>
        <taxon>Pentapetalae</taxon>
        <taxon>asterids</taxon>
        <taxon>lamiids</taxon>
        <taxon>Lamiales</taxon>
        <taxon>Pedaliaceae</taxon>
        <taxon>Sesamum</taxon>
    </lineage>
</organism>
<protein>
    <submittedName>
        <fullName evidence="1">Uncharacterized protein</fullName>
    </submittedName>
</protein>
<evidence type="ECO:0000313" key="1">
    <source>
        <dbReference type="EMBL" id="KAK4416848.1"/>
    </source>
</evidence>
<comment type="caution">
    <text evidence="1">The sequence shown here is derived from an EMBL/GenBank/DDBJ whole genome shotgun (WGS) entry which is preliminary data.</text>
</comment>
<dbReference type="EMBL" id="JACGWO010000010">
    <property type="protein sequence ID" value="KAK4416848.1"/>
    <property type="molecule type" value="Genomic_DNA"/>
</dbReference>
<accession>A0AAE1XSN5</accession>
<dbReference type="Proteomes" id="UP001293254">
    <property type="component" value="Unassembled WGS sequence"/>
</dbReference>
<reference evidence="1" key="2">
    <citation type="journal article" date="2024" name="Plant">
        <title>Genomic evolution and insights into agronomic trait innovations of Sesamum species.</title>
        <authorList>
            <person name="Miao H."/>
            <person name="Wang L."/>
            <person name="Qu L."/>
            <person name="Liu H."/>
            <person name="Sun Y."/>
            <person name="Le M."/>
            <person name="Wang Q."/>
            <person name="Wei S."/>
            <person name="Zheng Y."/>
            <person name="Lin W."/>
            <person name="Duan Y."/>
            <person name="Cao H."/>
            <person name="Xiong S."/>
            <person name="Wang X."/>
            <person name="Wei L."/>
            <person name="Li C."/>
            <person name="Ma Q."/>
            <person name="Ju M."/>
            <person name="Zhao R."/>
            <person name="Li G."/>
            <person name="Mu C."/>
            <person name="Tian Q."/>
            <person name="Mei H."/>
            <person name="Zhang T."/>
            <person name="Gao T."/>
            <person name="Zhang H."/>
        </authorList>
    </citation>
    <scope>NUCLEOTIDE SEQUENCE</scope>
    <source>
        <strain evidence="1">3651</strain>
    </source>
</reference>
<name>A0AAE1XSN5_9LAMI</name>
<dbReference type="AlphaFoldDB" id="A0AAE1XSN5"/>
<proteinExistence type="predicted"/>
<evidence type="ECO:0000313" key="2">
    <source>
        <dbReference type="Proteomes" id="UP001293254"/>
    </source>
</evidence>
<sequence>MMVMRVTIVRVGMRMRIGLTIMRKVEVFALEMANDDEDDGMSEYCSDDHCEIVNESDEELVDDPLKGHAIDMRLKNDHVTNNISESFNNWVGELQGRPVLTLLDGLRAKLMSCLQTRREKALKWSNSIAPNIVKVLNDARDESRNCKLLVAD</sequence>
<keyword evidence="2" id="KW-1185">Reference proteome</keyword>